<feature type="compositionally biased region" description="Pro residues" evidence="4">
    <location>
        <begin position="66"/>
        <end position="98"/>
    </location>
</feature>
<evidence type="ECO:0000313" key="5">
    <source>
        <dbReference type="EMBL" id="GFY88935.1"/>
    </source>
</evidence>
<dbReference type="OrthoDB" id="308449at2759"/>
<dbReference type="InterPro" id="IPR001680">
    <property type="entry name" value="WD40_rpt"/>
</dbReference>
<evidence type="ECO:0000256" key="4">
    <source>
        <dbReference type="SAM" id="MobiDB-lite"/>
    </source>
</evidence>
<sequence length="308" mass="32989">MSLVAGSYERFIWGFKLKALKHSHESLTLTPSSASLPTSPRSSPSPSPDPPLPPAAPTTPSNSTTSPPPQRSAPSPSTRPPSLPSPSSPSAPLSPPQPHLRLRRRRRLRLRRRPLRPPQDHTPPQEGHKRPLGPSVGETGVDGGERLVLGHGKSCERTAELLLREDARLVFELDNQRRVLCAAPGTNGLLFTGGEDRGIKAWDTTSGKVAHSIEDAHSARVKGIVVLAGSDAAAGDGDPYMVASASSDGVIRVWDIRTTSKEKPNPLAEACTKSRLTCLAGSSLKSVWQPKLRKNSNDKQLDTAAEDL</sequence>
<evidence type="ECO:0000256" key="2">
    <source>
        <dbReference type="ARBA" id="ARBA00022737"/>
    </source>
</evidence>
<dbReference type="Gene3D" id="2.130.10.10">
    <property type="entry name" value="YVTN repeat-like/Quinoprotein amine dehydrogenase"/>
    <property type="match status" value="1"/>
</dbReference>
<proteinExistence type="predicted"/>
<feature type="compositionally biased region" description="Low complexity" evidence="4">
    <location>
        <begin position="26"/>
        <end position="42"/>
    </location>
</feature>
<dbReference type="Proteomes" id="UP000585474">
    <property type="component" value="Unassembled WGS sequence"/>
</dbReference>
<reference evidence="5 6" key="1">
    <citation type="submission" date="2019-07" db="EMBL/GenBank/DDBJ databases">
        <title>De Novo Assembly of kiwifruit Actinidia rufa.</title>
        <authorList>
            <person name="Sugita-Konishi S."/>
            <person name="Sato K."/>
            <person name="Mori E."/>
            <person name="Abe Y."/>
            <person name="Kisaki G."/>
            <person name="Hamano K."/>
            <person name="Suezawa K."/>
            <person name="Otani M."/>
            <person name="Fukuda T."/>
            <person name="Manabe T."/>
            <person name="Gomi K."/>
            <person name="Tabuchi M."/>
            <person name="Akimitsu K."/>
            <person name="Kataoka I."/>
        </authorList>
    </citation>
    <scope>NUCLEOTIDE SEQUENCE [LARGE SCALE GENOMIC DNA]</scope>
    <source>
        <strain evidence="6">cv. Fuchu</strain>
    </source>
</reference>
<organism evidence="5 6">
    <name type="scientific">Actinidia rufa</name>
    <dbReference type="NCBI Taxonomy" id="165716"/>
    <lineage>
        <taxon>Eukaryota</taxon>
        <taxon>Viridiplantae</taxon>
        <taxon>Streptophyta</taxon>
        <taxon>Embryophyta</taxon>
        <taxon>Tracheophyta</taxon>
        <taxon>Spermatophyta</taxon>
        <taxon>Magnoliopsida</taxon>
        <taxon>eudicotyledons</taxon>
        <taxon>Gunneridae</taxon>
        <taxon>Pentapetalae</taxon>
        <taxon>asterids</taxon>
        <taxon>Ericales</taxon>
        <taxon>Actinidiaceae</taxon>
        <taxon>Actinidia</taxon>
    </lineage>
</organism>
<gene>
    <name evidence="5" type="ORF">Acr_06g0008750</name>
</gene>
<comment type="caution">
    <text evidence="5">The sequence shown here is derived from an EMBL/GenBank/DDBJ whole genome shotgun (WGS) entry which is preliminary data.</text>
</comment>
<feature type="compositionally biased region" description="Pro residues" evidence="4">
    <location>
        <begin position="43"/>
        <end position="57"/>
    </location>
</feature>
<accession>A0A7J0ER27</accession>
<evidence type="ECO:0000256" key="3">
    <source>
        <dbReference type="PROSITE-ProRule" id="PRU00221"/>
    </source>
</evidence>
<dbReference type="PROSITE" id="PS00678">
    <property type="entry name" value="WD_REPEATS_1"/>
    <property type="match status" value="1"/>
</dbReference>
<evidence type="ECO:0000256" key="1">
    <source>
        <dbReference type="ARBA" id="ARBA00022574"/>
    </source>
</evidence>
<feature type="region of interest" description="Disordered" evidence="4">
    <location>
        <begin position="25"/>
        <end position="145"/>
    </location>
</feature>
<dbReference type="InterPro" id="IPR051959">
    <property type="entry name" value="PAK1-Kinase_Regulator"/>
</dbReference>
<keyword evidence="1 3" id="KW-0853">WD repeat</keyword>
<dbReference type="PANTHER" id="PTHR44675">
    <property type="entry name" value="PAK1 INTERACTING PROTEIN 1"/>
    <property type="match status" value="1"/>
</dbReference>
<dbReference type="PANTHER" id="PTHR44675:SF1">
    <property type="entry name" value="P21-ACTIVATED PROTEIN KINASE-INTERACTING PROTEIN 1"/>
    <property type="match status" value="1"/>
</dbReference>
<dbReference type="InterPro" id="IPR015943">
    <property type="entry name" value="WD40/YVTN_repeat-like_dom_sf"/>
</dbReference>
<dbReference type="SMART" id="SM00320">
    <property type="entry name" value="WD40"/>
    <property type="match status" value="2"/>
</dbReference>
<dbReference type="SUPFAM" id="SSF50978">
    <property type="entry name" value="WD40 repeat-like"/>
    <property type="match status" value="1"/>
</dbReference>
<evidence type="ECO:0000313" key="6">
    <source>
        <dbReference type="Proteomes" id="UP000585474"/>
    </source>
</evidence>
<keyword evidence="6" id="KW-1185">Reference proteome</keyword>
<name>A0A7J0ER27_9ERIC</name>
<feature type="repeat" description="WD" evidence="3">
    <location>
        <begin position="189"/>
        <end position="212"/>
    </location>
</feature>
<dbReference type="PROSITE" id="PS50082">
    <property type="entry name" value="WD_REPEATS_2"/>
    <property type="match status" value="2"/>
</dbReference>
<dbReference type="Pfam" id="PF00400">
    <property type="entry name" value="WD40"/>
    <property type="match status" value="1"/>
</dbReference>
<dbReference type="InterPro" id="IPR019775">
    <property type="entry name" value="WD40_repeat_CS"/>
</dbReference>
<dbReference type="AlphaFoldDB" id="A0A7J0ER27"/>
<protein>
    <submittedName>
        <fullName evidence="5">Transducin/WD40 repeat-like superfamily protein</fullName>
    </submittedName>
</protein>
<feature type="repeat" description="WD" evidence="3">
    <location>
        <begin position="241"/>
        <end position="264"/>
    </location>
</feature>
<dbReference type="EMBL" id="BJWL01000006">
    <property type="protein sequence ID" value="GFY88935.1"/>
    <property type="molecule type" value="Genomic_DNA"/>
</dbReference>
<feature type="compositionally biased region" description="Basic residues" evidence="4">
    <location>
        <begin position="100"/>
        <end position="115"/>
    </location>
</feature>
<dbReference type="InterPro" id="IPR036322">
    <property type="entry name" value="WD40_repeat_dom_sf"/>
</dbReference>
<keyword evidence="2" id="KW-0677">Repeat</keyword>